<feature type="transmembrane region" description="Helical" evidence="1">
    <location>
        <begin position="6"/>
        <end position="23"/>
    </location>
</feature>
<evidence type="ECO:0000313" key="2">
    <source>
        <dbReference type="EMBL" id="SHH34081.1"/>
    </source>
</evidence>
<evidence type="ECO:0000313" key="3">
    <source>
        <dbReference type="Proteomes" id="UP000184212"/>
    </source>
</evidence>
<keyword evidence="1" id="KW-0812">Transmembrane</keyword>
<dbReference type="EMBL" id="FQWQ01000002">
    <property type="protein sequence ID" value="SHH34081.1"/>
    <property type="molecule type" value="Genomic_DNA"/>
</dbReference>
<dbReference type="Proteomes" id="UP000184212">
    <property type="component" value="Unassembled WGS sequence"/>
</dbReference>
<keyword evidence="1" id="KW-0472">Membrane</keyword>
<accession>A0A1M5S6G8</accession>
<reference evidence="2 3" key="1">
    <citation type="submission" date="2016-11" db="EMBL/GenBank/DDBJ databases">
        <authorList>
            <person name="Jaros S."/>
            <person name="Januszkiewicz K."/>
            <person name="Wedrychowicz H."/>
        </authorList>
    </citation>
    <scope>NUCLEOTIDE SEQUENCE [LARGE SCALE GENOMIC DNA]</scope>
    <source>
        <strain evidence="2 3">DSM 24574</strain>
    </source>
</reference>
<proteinExistence type="predicted"/>
<dbReference type="AlphaFoldDB" id="A0A1M5S6G8"/>
<keyword evidence="1" id="KW-1133">Transmembrane helix</keyword>
<sequence length="41" mass="4818">MIIVILFYILMCKMIFKASIFLIKKQLSPGKLRESEILCEL</sequence>
<evidence type="ECO:0000256" key="1">
    <source>
        <dbReference type="SAM" id="Phobius"/>
    </source>
</evidence>
<protein>
    <submittedName>
        <fullName evidence="2">Uncharacterized protein</fullName>
    </submittedName>
</protein>
<dbReference type="STRING" id="947013.SAMN04488109_3772"/>
<gene>
    <name evidence="2" type="ORF">SAMN04488109_3772</name>
</gene>
<organism evidence="2 3">
    <name type="scientific">Chryseolinea serpens</name>
    <dbReference type="NCBI Taxonomy" id="947013"/>
    <lineage>
        <taxon>Bacteria</taxon>
        <taxon>Pseudomonadati</taxon>
        <taxon>Bacteroidota</taxon>
        <taxon>Cytophagia</taxon>
        <taxon>Cytophagales</taxon>
        <taxon>Fulvivirgaceae</taxon>
        <taxon>Chryseolinea</taxon>
    </lineage>
</organism>
<name>A0A1M5S6G8_9BACT</name>
<keyword evidence="3" id="KW-1185">Reference proteome</keyword>